<proteinExistence type="predicted"/>
<accession>A0A918Q2Z9</accession>
<keyword evidence="3" id="KW-1185">Reference proteome</keyword>
<dbReference type="EMBL" id="BMZB01000002">
    <property type="protein sequence ID" value="GGZ31873.1"/>
    <property type="molecule type" value="Genomic_DNA"/>
</dbReference>
<name>A0A918Q2Z9_9CAUL</name>
<reference evidence="2" key="2">
    <citation type="submission" date="2020-09" db="EMBL/GenBank/DDBJ databases">
        <authorList>
            <person name="Sun Q."/>
            <person name="Kim S."/>
        </authorList>
    </citation>
    <scope>NUCLEOTIDE SEQUENCE</scope>
    <source>
        <strain evidence="2">KCTC 32296</strain>
    </source>
</reference>
<evidence type="ECO:0000313" key="2">
    <source>
        <dbReference type="EMBL" id="GGZ31873.1"/>
    </source>
</evidence>
<dbReference type="AlphaFoldDB" id="A0A918Q2Z9"/>
<dbReference type="CDD" id="cd00093">
    <property type="entry name" value="HTH_XRE"/>
    <property type="match status" value="1"/>
</dbReference>
<comment type="caution">
    <text evidence="2">The sequence shown here is derived from an EMBL/GenBank/DDBJ whole genome shotgun (WGS) entry which is preliminary data.</text>
</comment>
<dbReference type="PROSITE" id="PS50943">
    <property type="entry name" value="HTH_CROC1"/>
    <property type="match status" value="1"/>
</dbReference>
<dbReference type="Proteomes" id="UP000662572">
    <property type="component" value="Unassembled WGS sequence"/>
</dbReference>
<protein>
    <recommendedName>
        <fullName evidence="1">HTH cro/C1-type domain-containing protein</fullName>
    </recommendedName>
</protein>
<evidence type="ECO:0000313" key="3">
    <source>
        <dbReference type="Proteomes" id="UP000662572"/>
    </source>
</evidence>
<organism evidence="2 3">
    <name type="scientific">Asticcacaulis endophyticus</name>
    <dbReference type="NCBI Taxonomy" id="1395890"/>
    <lineage>
        <taxon>Bacteria</taxon>
        <taxon>Pseudomonadati</taxon>
        <taxon>Pseudomonadota</taxon>
        <taxon>Alphaproteobacteria</taxon>
        <taxon>Caulobacterales</taxon>
        <taxon>Caulobacteraceae</taxon>
        <taxon>Asticcacaulis</taxon>
    </lineage>
</organism>
<gene>
    <name evidence="2" type="ORF">GCM10011273_17350</name>
</gene>
<sequence>MRSGKTLSEIAPDVGVSAQAMSRWENATASFPSERVIPFLKAIGATEADVEKEIAHLTDPSSILAPAREGKWWHEFPDDLEKHVVGDEVMSPWVEPGESVWVHRDRHPRRMEGCLIEFKDGTTKIRLYERGKDGFYFFKRLDTDMSEQVLHSDVAGIHRIAFRGH</sequence>
<evidence type="ECO:0000259" key="1">
    <source>
        <dbReference type="PROSITE" id="PS50943"/>
    </source>
</evidence>
<dbReference type="InterPro" id="IPR001387">
    <property type="entry name" value="Cro/C1-type_HTH"/>
</dbReference>
<reference evidence="2" key="1">
    <citation type="journal article" date="2014" name="Int. J. Syst. Evol. Microbiol.">
        <title>Complete genome sequence of Corynebacterium casei LMG S-19264T (=DSM 44701T), isolated from a smear-ripened cheese.</title>
        <authorList>
            <consortium name="US DOE Joint Genome Institute (JGI-PGF)"/>
            <person name="Walter F."/>
            <person name="Albersmeier A."/>
            <person name="Kalinowski J."/>
            <person name="Ruckert C."/>
        </authorList>
    </citation>
    <scope>NUCLEOTIDE SEQUENCE</scope>
    <source>
        <strain evidence="2">KCTC 32296</strain>
    </source>
</reference>
<feature type="domain" description="HTH cro/C1-type" evidence="1">
    <location>
        <begin position="4"/>
        <end position="50"/>
    </location>
</feature>